<evidence type="ECO:0000256" key="2">
    <source>
        <dbReference type="ARBA" id="ARBA00022679"/>
    </source>
</evidence>
<evidence type="ECO:0000256" key="5">
    <source>
        <dbReference type="ARBA" id="ARBA00022842"/>
    </source>
</evidence>
<feature type="domain" description="4'-phosphopantetheinyl transferase" evidence="9">
    <location>
        <begin position="17"/>
        <end position="144"/>
    </location>
</feature>
<dbReference type="NCBIfam" id="TIGR00556">
    <property type="entry name" value="pantethn_trn"/>
    <property type="match status" value="1"/>
</dbReference>
<dbReference type="SUPFAM" id="SSF56214">
    <property type="entry name" value="4'-phosphopantetheinyl transferase"/>
    <property type="match status" value="1"/>
</dbReference>
<dbReference type="Gene3D" id="3.90.470.20">
    <property type="entry name" value="4'-phosphopantetheinyl transferase domain"/>
    <property type="match status" value="1"/>
</dbReference>
<evidence type="ECO:0000256" key="3">
    <source>
        <dbReference type="ARBA" id="ARBA00022723"/>
    </source>
</evidence>
<dbReference type="GO" id="GO:0008897">
    <property type="term" value="F:holo-[acyl-carrier-protein] synthase activity"/>
    <property type="evidence" value="ECO:0007669"/>
    <property type="project" value="UniProtKB-UniRule"/>
</dbReference>
<keyword evidence="7 8" id="KW-0275">Fatty acid biosynthesis</keyword>
<dbReference type="EC" id="2.7.8.7" evidence="8"/>
<evidence type="ECO:0000313" key="11">
    <source>
        <dbReference type="Proteomes" id="UP000595053"/>
    </source>
</evidence>
<evidence type="ECO:0000256" key="8">
    <source>
        <dbReference type="HAMAP-Rule" id="MF_00101"/>
    </source>
</evidence>
<organism evidence="10 11">
    <name type="scientific">Trueperella pecoris</name>
    <dbReference type="NCBI Taxonomy" id="2733571"/>
    <lineage>
        <taxon>Bacteria</taxon>
        <taxon>Bacillati</taxon>
        <taxon>Actinomycetota</taxon>
        <taxon>Actinomycetes</taxon>
        <taxon>Actinomycetales</taxon>
        <taxon>Actinomycetaceae</taxon>
        <taxon>Trueperella</taxon>
    </lineage>
</organism>
<feature type="binding site" evidence="8">
    <location>
        <position position="74"/>
    </location>
    <ligand>
        <name>Mg(2+)</name>
        <dbReference type="ChEBI" id="CHEBI:18420"/>
    </ligand>
</feature>
<keyword evidence="6 8" id="KW-0443">Lipid metabolism</keyword>
<keyword evidence="8" id="KW-0963">Cytoplasm</keyword>
<protein>
    <recommendedName>
        <fullName evidence="8">Holo-[acyl-carrier-protein] synthase</fullName>
        <shortName evidence="8">Holo-ACP synthase</shortName>
        <ecNumber evidence="8">2.7.8.7</ecNumber>
    </recommendedName>
    <alternativeName>
        <fullName evidence="8">4'-phosphopantetheinyl transferase AcpS</fullName>
    </alternativeName>
</protein>
<dbReference type="Pfam" id="PF01648">
    <property type="entry name" value="ACPS"/>
    <property type="match status" value="1"/>
</dbReference>
<dbReference type="InterPro" id="IPR037143">
    <property type="entry name" value="4-PPantetheinyl_Trfase_dom_sf"/>
</dbReference>
<dbReference type="RefSeq" id="WP_255315439.1">
    <property type="nucleotide sequence ID" value="NZ_CP063213.1"/>
</dbReference>
<accession>A0A7M1QU31</accession>
<dbReference type="GO" id="GO:0005737">
    <property type="term" value="C:cytoplasm"/>
    <property type="evidence" value="ECO:0007669"/>
    <property type="project" value="UniProtKB-SubCell"/>
</dbReference>
<dbReference type="Proteomes" id="UP000595053">
    <property type="component" value="Chromosome"/>
</dbReference>
<comment type="similarity">
    <text evidence="8">Belongs to the P-Pant transferase superfamily. AcpS family.</text>
</comment>
<dbReference type="NCBIfam" id="NF000831">
    <property type="entry name" value="PRK00070.3-1"/>
    <property type="match status" value="1"/>
</dbReference>
<comment type="cofactor">
    <cofactor evidence="8">
        <name>Mg(2+)</name>
        <dbReference type="ChEBI" id="CHEBI:18420"/>
    </cofactor>
</comment>
<reference evidence="10 11" key="1">
    <citation type="submission" date="2020-10" db="EMBL/GenBank/DDBJ databases">
        <title>Trueperella pecoris sp. nov. isolated from bovine and porcine specimens.</title>
        <authorList>
            <person name="Schoenecker L."/>
            <person name="Schnydrig P."/>
            <person name="Brodard I."/>
            <person name="Thomann A."/>
            <person name="Hemphill A."/>
            <person name="Rodriguez-Campos S."/>
            <person name="Perreten V."/>
            <person name="Jores J."/>
            <person name="Kittl S."/>
        </authorList>
    </citation>
    <scope>NUCLEOTIDE SEQUENCE [LARGE SCALE GENOMIC DNA]</scope>
    <source>
        <strain evidence="10 11">15A0121</strain>
    </source>
</reference>
<dbReference type="HAMAP" id="MF_00101">
    <property type="entry name" value="AcpS"/>
    <property type="match status" value="1"/>
</dbReference>
<gene>
    <name evidence="8" type="primary">acpS</name>
    <name evidence="10" type="ORF">INS88_07010</name>
</gene>
<comment type="function">
    <text evidence="8">Transfers the 4'-phosphopantetheine moiety from coenzyme A to a Ser of acyl-carrier-protein.</text>
</comment>
<dbReference type="InterPro" id="IPR008278">
    <property type="entry name" value="4-PPantetheinyl_Trfase_dom"/>
</dbReference>
<evidence type="ECO:0000256" key="1">
    <source>
        <dbReference type="ARBA" id="ARBA00022516"/>
    </source>
</evidence>
<dbReference type="InterPro" id="IPR004568">
    <property type="entry name" value="Ppantetheine-prot_Trfase_dom"/>
</dbReference>
<keyword evidence="3 8" id="KW-0479">Metal-binding</keyword>
<dbReference type="GO" id="GO:0006633">
    <property type="term" value="P:fatty acid biosynthetic process"/>
    <property type="evidence" value="ECO:0007669"/>
    <property type="project" value="UniProtKB-UniRule"/>
</dbReference>
<dbReference type="InterPro" id="IPR002582">
    <property type="entry name" value="ACPS"/>
</dbReference>
<dbReference type="EMBL" id="CP063213">
    <property type="protein sequence ID" value="QOR45034.1"/>
    <property type="molecule type" value="Genomic_DNA"/>
</dbReference>
<comment type="catalytic activity">
    <reaction evidence="8">
        <text>apo-[ACP] + CoA = holo-[ACP] + adenosine 3',5'-bisphosphate + H(+)</text>
        <dbReference type="Rhea" id="RHEA:12068"/>
        <dbReference type="Rhea" id="RHEA-COMP:9685"/>
        <dbReference type="Rhea" id="RHEA-COMP:9690"/>
        <dbReference type="ChEBI" id="CHEBI:15378"/>
        <dbReference type="ChEBI" id="CHEBI:29999"/>
        <dbReference type="ChEBI" id="CHEBI:57287"/>
        <dbReference type="ChEBI" id="CHEBI:58343"/>
        <dbReference type="ChEBI" id="CHEBI:64479"/>
        <dbReference type="EC" id="2.7.8.7"/>
    </reaction>
</comment>
<keyword evidence="4 8" id="KW-0276">Fatty acid metabolism</keyword>
<evidence type="ECO:0000313" key="10">
    <source>
        <dbReference type="EMBL" id="QOR45034.1"/>
    </source>
</evidence>
<dbReference type="GO" id="GO:0000287">
    <property type="term" value="F:magnesium ion binding"/>
    <property type="evidence" value="ECO:0007669"/>
    <property type="project" value="UniProtKB-UniRule"/>
</dbReference>
<dbReference type="AlphaFoldDB" id="A0A7M1QU31"/>
<evidence type="ECO:0000256" key="4">
    <source>
        <dbReference type="ARBA" id="ARBA00022832"/>
    </source>
</evidence>
<evidence type="ECO:0000256" key="7">
    <source>
        <dbReference type="ARBA" id="ARBA00023160"/>
    </source>
</evidence>
<keyword evidence="5 8" id="KW-0460">Magnesium</keyword>
<evidence type="ECO:0000259" key="9">
    <source>
        <dbReference type="Pfam" id="PF01648"/>
    </source>
</evidence>
<proteinExistence type="inferred from homology"/>
<comment type="subcellular location">
    <subcellularLocation>
        <location evidence="8">Cytoplasm</location>
    </subcellularLocation>
</comment>
<keyword evidence="1 8" id="KW-0444">Lipid biosynthesis</keyword>
<name>A0A7M1QU31_9ACTO</name>
<feature type="binding site" evidence="8">
    <location>
        <position position="21"/>
    </location>
    <ligand>
        <name>Mg(2+)</name>
        <dbReference type="ChEBI" id="CHEBI:18420"/>
    </ligand>
</feature>
<evidence type="ECO:0000256" key="6">
    <source>
        <dbReference type="ARBA" id="ARBA00023098"/>
    </source>
</evidence>
<keyword evidence="11" id="KW-1185">Reference proteome</keyword>
<keyword evidence="2 8" id="KW-0808">Transferase</keyword>
<sequence length="150" mass="15821">MATDTNQVAFAADSLDGLGVDIVHIPTFAEQQRAPGTRFLSVFSSTEMRAARRRAGQTGAGIARHLAARWAGKEAFIKAWSSTLIGQAPVIAPDAVPYADIQILSDAYGRPYLFLAGTIATAFGTGRNAVVSLSHDGDYAIAVCHIKGES</sequence>